<comment type="function">
    <text evidence="5">Nitrate reductase is a key enzyme involved in the first step of nitrate assimilation in plants, fungi and bacteria.</text>
</comment>
<dbReference type="Gene3D" id="3.90.420.10">
    <property type="entry name" value="Oxidoreductase, molybdopterin-binding domain"/>
    <property type="match status" value="1"/>
</dbReference>
<evidence type="ECO:0000256" key="23">
    <source>
        <dbReference type="ARBA" id="ARBA00023014"/>
    </source>
</evidence>
<feature type="compositionally biased region" description="Basic and acidic residues" evidence="32">
    <location>
        <begin position="718"/>
        <end position="733"/>
    </location>
</feature>
<evidence type="ECO:0000256" key="14">
    <source>
        <dbReference type="ARBA" id="ARBA00022485"/>
    </source>
</evidence>
<feature type="region of interest" description="Disordered" evidence="32">
    <location>
        <begin position="948"/>
        <end position="1051"/>
    </location>
</feature>
<dbReference type="PRINTS" id="PR00406">
    <property type="entry name" value="CYTB5RDTASE"/>
</dbReference>
<evidence type="ECO:0000256" key="7">
    <source>
        <dbReference type="ARBA" id="ARBA00006253"/>
    </source>
</evidence>
<evidence type="ECO:0000256" key="6">
    <source>
        <dbReference type="ARBA" id="ARBA00005046"/>
    </source>
</evidence>
<dbReference type="Gene3D" id="2.60.40.650">
    <property type="match status" value="1"/>
</dbReference>
<dbReference type="EC" id="4.1.99.22" evidence="11"/>
<evidence type="ECO:0000256" key="5">
    <source>
        <dbReference type="ARBA" id="ARBA00003838"/>
    </source>
</evidence>
<dbReference type="SFLD" id="SFLDG01067">
    <property type="entry name" value="SPASM/twitch_domain_containing"/>
    <property type="match status" value="1"/>
</dbReference>
<dbReference type="GO" id="GO:0030151">
    <property type="term" value="F:molybdenum ion binding"/>
    <property type="evidence" value="ECO:0007669"/>
    <property type="project" value="InterPro"/>
</dbReference>
<dbReference type="SFLD" id="SFLDG01386">
    <property type="entry name" value="main_SPASM_domain-containing"/>
    <property type="match status" value="1"/>
</dbReference>
<evidence type="ECO:0000256" key="16">
    <source>
        <dbReference type="ARBA" id="ARBA00022630"/>
    </source>
</evidence>
<comment type="pathway">
    <text evidence="6">Cofactor biosynthesis; molybdopterin biosynthesis.</text>
</comment>
<evidence type="ECO:0000259" key="35">
    <source>
        <dbReference type="PROSITE" id="PS51918"/>
    </source>
</evidence>
<evidence type="ECO:0000256" key="17">
    <source>
        <dbReference type="ARBA" id="ARBA00022691"/>
    </source>
</evidence>
<dbReference type="Proteomes" id="UP000676310">
    <property type="component" value="Unassembled WGS sequence"/>
</dbReference>
<dbReference type="GO" id="GO:0005525">
    <property type="term" value="F:GTP binding"/>
    <property type="evidence" value="ECO:0007669"/>
    <property type="project" value="UniProtKB-KW"/>
</dbReference>
<protein>
    <recommendedName>
        <fullName evidence="13">Nitrate reductase [NADPH]</fullName>
        <ecNumber evidence="12">1.7.1.3</ecNumber>
        <ecNumber evidence="11">4.1.99.22</ecNumber>
    </recommendedName>
</protein>
<keyword evidence="16" id="KW-0285">Flavoprotein</keyword>
<dbReference type="InterPro" id="IPR017927">
    <property type="entry name" value="FAD-bd_FR_type"/>
</dbReference>
<dbReference type="CDD" id="cd21117">
    <property type="entry name" value="Twitch_MoaA"/>
    <property type="match status" value="1"/>
</dbReference>
<dbReference type="InterPro" id="IPR018247">
    <property type="entry name" value="EF_Hand_1_Ca_BS"/>
</dbReference>
<evidence type="ECO:0000256" key="9">
    <source>
        <dbReference type="ARBA" id="ARBA00009862"/>
    </source>
</evidence>
<dbReference type="PROSITE" id="PS01305">
    <property type="entry name" value="MOAA_NIFB_PQQE"/>
    <property type="match status" value="1"/>
</dbReference>
<feature type="compositionally biased region" description="Low complexity" evidence="32">
    <location>
        <begin position="976"/>
        <end position="994"/>
    </location>
</feature>
<dbReference type="InterPro" id="IPR008333">
    <property type="entry name" value="Cbr1-like_FAD-bd_dom"/>
</dbReference>
<dbReference type="Pfam" id="PF04055">
    <property type="entry name" value="Radical_SAM"/>
    <property type="match status" value="1"/>
</dbReference>
<dbReference type="CDD" id="cd01335">
    <property type="entry name" value="Radical_SAM"/>
    <property type="match status" value="1"/>
</dbReference>
<feature type="region of interest" description="Disordered" evidence="32">
    <location>
        <begin position="718"/>
        <end position="737"/>
    </location>
</feature>
<dbReference type="SFLD" id="SFLDG01383">
    <property type="entry name" value="cyclic_pyranopterin_phosphate"/>
    <property type="match status" value="1"/>
</dbReference>
<dbReference type="InterPro" id="IPR008335">
    <property type="entry name" value="Mopterin_OxRdtase_euk"/>
</dbReference>
<dbReference type="Gene3D" id="3.40.50.80">
    <property type="entry name" value="Nucleotide-binding domain of ferredoxin-NADP reductase (FNR) module"/>
    <property type="match status" value="1"/>
</dbReference>
<dbReference type="InterPro" id="IPR013785">
    <property type="entry name" value="Aldolase_TIM"/>
</dbReference>
<dbReference type="Pfam" id="PF00175">
    <property type="entry name" value="NAD_binding_1"/>
    <property type="match status" value="1"/>
</dbReference>
<evidence type="ECO:0000256" key="31">
    <source>
        <dbReference type="SAM" id="Coils"/>
    </source>
</evidence>
<feature type="domain" description="FAD-binding FR-type" evidence="34">
    <location>
        <begin position="1862"/>
        <end position="1992"/>
    </location>
</feature>
<evidence type="ECO:0000259" key="34">
    <source>
        <dbReference type="PROSITE" id="PS51384"/>
    </source>
</evidence>
<feature type="region of interest" description="Disordered" evidence="32">
    <location>
        <begin position="1293"/>
        <end position="1320"/>
    </location>
</feature>
<dbReference type="GO" id="GO:0061799">
    <property type="term" value="F:cyclic pyranopterin monophosphate synthase activity"/>
    <property type="evidence" value="ECO:0007669"/>
    <property type="project" value="TreeGrafter"/>
</dbReference>
<comment type="cofactor">
    <cofactor evidence="1">
        <name>Mo-molybdopterin</name>
        <dbReference type="ChEBI" id="CHEBI:71302"/>
    </cofactor>
</comment>
<dbReference type="GO" id="GO:0006777">
    <property type="term" value="P:Mo-molybdopterin cofactor biosynthetic process"/>
    <property type="evidence" value="ECO:0007669"/>
    <property type="project" value="UniProtKB-KW"/>
</dbReference>
<evidence type="ECO:0000256" key="13">
    <source>
        <dbReference type="ARBA" id="ARBA00015499"/>
    </source>
</evidence>
<dbReference type="PANTHER" id="PTHR22960">
    <property type="entry name" value="MOLYBDOPTERIN COFACTOR SYNTHESIS PROTEIN A"/>
    <property type="match status" value="1"/>
</dbReference>
<dbReference type="InterPro" id="IPR007197">
    <property type="entry name" value="rSAM"/>
</dbReference>
<dbReference type="EMBL" id="CAJRGZ010000015">
    <property type="protein sequence ID" value="CAG5142403.1"/>
    <property type="molecule type" value="Genomic_DNA"/>
</dbReference>
<keyword evidence="37" id="KW-1185">Reference proteome</keyword>
<dbReference type="PROSITE" id="PS50255">
    <property type="entry name" value="CYTOCHROME_B5_2"/>
    <property type="match status" value="1"/>
</dbReference>
<dbReference type="CDD" id="cd06183">
    <property type="entry name" value="cyt_b5_reduct_like"/>
    <property type="match status" value="1"/>
</dbReference>
<dbReference type="Pfam" id="PF01967">
    <property type="entry name" value="MoaC"/>
    <property type="match status" value="1"/>
</dbReference>
<evidence type="ECO:0000256" key="27">
    <source>
        <dbReference type="ARBA" id="ARBA00023150"/>
    </source>
</evidence>
<dbReference type="InterPro" id="IPR017938">
    <property type="entry name" value="Riboflavin_synthase-like_b-brl"/>
</dbReference>
<evidence type="ECO:0000256" key="15">
    <source>
        <dbReference type="ARBA" id="ARBA00022505"/>
    </source>
</evidence>
<evidence type="ECO:0000256" key="3">
    <source>
        <dbReference type="ARBA" id="ARBA00001971"/>
    </source>
</evidence>
<comment type="cofactor">
    <cofactor evidence="4">
        <name>FAD</name>
        <dbReference type="ChEBI" id="CHEBI:57692"/>
    </cofactor>
</comment>
<evidence type="ECO:0000256" key="30">
    <source>
        <dbReference type="ARBA" id="ARBA00049155"/>
    </source>
</evidence>
<evidence type="ECO:0000256" key="11">
    <source>
        <dbReference type="ARBA" id="ARBA00012167"/>
    </source>
</evidence>
<comment type="caution">
    <text evidence="36">The sequence shown here is derived from an EMBL/GenBank/DDBJ whole genome shotgun (WGS) entry which is preliminary data.</text>
</comment>
<feature type="compositionally biased region" description="Basic and acidic residues" evidence="32">
    <location>
        <begin position="1198"/>
        <end position="1219"/>
    </location>
</feature>
<comment type="similarity">
    <text evidence="7">Belongs to the nitrate reductase family.</text>
</comment>
<evidence type="ECO:0000256" key="32">
    <source>
        <dbReference type="SAM" id="MobiDB-lite"/>
    </source>
</evidence>
<dbReference type="RefSeq" id="XP_043164675.1">
    <property type="nucleotide sequence ID" value="XM_043308740.1"/>
</dbReference>
<dbReference type="SUPFAM" id="SSF55856">
    <property type="entry name" value="Cytochrome b5-like heme/steroid binding domain"/>
    <property type="match status" value="1"/>
</dbReference>
<dbReference type="InterPro" id="IPR013483">
    <property type="entry name" value="MoaA"/>
</dbReference>
<dbReference type="PRINTS" id="PR00407">
    <property type="entry name" value="EUMOPTERIN"/>
</dbReference>
<evidence type="ECO:0000256" key="4">
    <source>
        <dbReference type="ARBA" id="ARBA00001974"/>
    </source>
</evidence>
<dbReference type="Pfam" id="PF00173">
    <property type="entry name" value="Cyt-b5"/>
    <property type="match status" value="1"/>
</dbReference>
<evidence type="ECO:0000256" key="10">
    <source>
        <dbReference type="ARBA" id="ARBA00011738"/>
    </source>
</evidence>
<dbReference type="SFLD" id="SFLDS00029">
    <property type="entry name" value="Radical_SAM"/>
    <property type="match status" value="1"/>
</dbReference>
<keyword evidence="19" id="KW-0547">Nucleotide-binding</keyword>
<dbReference type="InterPro" id="IPR036522">
    <property type="entry name" value="MoaC_sf"/>
</dbReference>
<keyword evidence="26" id="KW-0342">GTP-binding</keyword>
<evidence type="ECO:0000256" key="26">
    <source>
        <dbReference type="ARBA" id="ARBA00023134"/>
    </source>
</evidence>
<dbReference type="Gene3D" id="3.20.20.70">
    <property type="entry name" value="Aldolase class I"/>
    <property type="match status" value="1"/>
</dbReference>
<dbReference type="NCBIfam" id="TIGR02666">
    <property type="entry name" value="moaA"/>
    <property type="match status" value="1"/>
</dbReference>
<dbReference type="OrthoDB" id="432685at2759"/>
<comment type="similarity">
    <text evidence="8">In the C-terminal section; belongs to the MoaC family.</text>
</comment>
<proteinExistence type="inferred from homology"/>
<dbReference type="SUPFAM" id="SSF63380">
    <property type="entry name" value="Riboflavin synthase domain-like"/>
    <property type="match status" value="1"/>
</dbReference>
<feature type="compositionally biased region" description="Basic and acidic residues" evidence="32">
    <location>
        <begin position="995"/>
        <end position="1010"/>
    </location>
</feature>
<keyword evidence="22" id="KW-0408">Iron</keyword>
<keyword evidence="18" id="KW-0479">Metal-binding</keyword>
<feature type="region of interest" description="Disordered" evidence="32">
    <location>
        <begin position="1924"/>
        <end position="1944"/>
    </location>
</feature>
<dbReference type="Gene3D" id="3.30.70.640">
    <property type="entry name" value="Molybdopterin cofactor biosynthesis C (MoaC) domain"/>
    <property type="match status" value="1"/>
</dbReference>
<dbReference type="GO" id="GO:0050464">
    <property type="term" value="F:nitrate reductase (NADPH) activity"/>
    <property type="evidence" value="ECO:0007669"/>
    <property type="project" value="UniProtKB-EC"/>
</dbReference>
<keyword evidence="23" id="KW-0411">Iron-sulfur</keyword>
<dbReference type="GO" id="GO:0061798">
    <property type="term" value="F:GTP 3',8'-cyclase activity"/>
    <property type="evidence" value="ECO:0007669"/>
    <property type="project" value="UniProtKB-EC"/>
</dbReference>
<keyword evidence="17" id="KW-0949">S-adenosyl-L-methionine</keyword>
<dbReference type="InterPro" id="IPR000572">
    <property type="entry name" value="OxRdtase_Mopterin-bd_dom"/>
</dbReference>
<dbReference type="EC" id="1.7.1.3" evidence="12"/>
<dbReference type="Gene3D" id="3.10.120.10">
    <property type="entry name" value="Cytochrome b5-like heme/steroid binding domain"/>
    <property type="match status" value="1"/>
</dbReference>
<dbReference type="InterPro" id="IPR014756">
    <property type="entry name" value="Ig_E-set"/>
</dbReference>
<comment type="catalytic activity">
    <reaction evidence="30">
        <text>nitrite + NADP(+) + H2O = nitrate + NADPH + H(+)</text>
        <dbReference type="Rhea" id="RHEA:19061"/>
        <dbReference type="ChEBI" id="CHEBI:15377"/>
        <dbReference type="ChEBI" id="CHEBI:15378"/>
        <dbReference type="ChEBI" id="CHEBI:16301"/>
        <dbReference type="ChEBI" id="CHEBI:17632"/>
        <dbReference type="ChEBI" id="CHEBI:57783"/>
        <dbReference type="ChEBI" id="CHEBI:58349"/>
        <dbReference type="EC" id="1.7.1.3"/>
    </reaction>
</comment>
<evidence type="ECO:0000256" key="18">
    <source>
        <dbReference type="ARBA" id="ARBA00022723"/>
    </source>
</evidence>
<evidence type="ECO:0000256" key="22">
    <source>
        <dbReference type="ARBA" id="ARBA00023004"/>
    </source>
</evidence>
<keyword evidence="25" id="KW-0496">Mitochondrion</keyword>
<name>A0A8J2HWR9_9PLEO</name>
<accession>A0A8J2HWR9</accession>
<dbReference type="GeneID" id="67011723"/>
<dbReference type="SUPFAM" id="SSF52343">
    <property type="entry name" value="Ferredoxin reductase-like, C-terminal NADP-linked domain"/>
    <property type="match status" value="1"/>
</dbReference>
<comment type="catalytic activity">
    <reaction evidence="29">
        <text>GTP + AH2 + S-adenosyl-L-methionine = (8S)-3',8-cyclo-7,8-dihydroguanosine 5'-triphosphate + 5'-deoxyadenosine + L-methionine + A + H(+)</text>
        <dbReference type="Rhea" id="RHEA:49576"/>
        <dbReference type="ChEBI" id="CHEBI:13193"/>
        <dbReference type="ChEBI" id="CHEBI:15378"/>
        <dbReference type="ChEBI" id="CHEBI:17319"/>
        <dbReference type="ChEBI" id="CHEBI:17499"/>
        <dbReference type="ChEBI" id="CHEBI:37565"/>
        <dbReference type="ChEBI" id="CHEBI:57844"/>
        <dbReference type="ChEBI" id="CHEBI:59789"/>
        <dbReference type="ChEBI" id="CHEBI:131766"/>
        <dbReference type="EC" id="4.1.99.22"/>
    </reaction>
</comment>
<dbReference type="InterPro" id="IPR006638">
    <property type="entry name" value="Elp3/MiaA/NifB-like_rSAM"/>
</dbReference>
<keyword evidence="31" id="KW-0175">Coiled coil</keyword>
<dbReference type="InterPro" id="IPR002820">
    <property type="entry name" value="Mopterin_CF_biosynth-C_dom"/>
</dbReference>
<dbReference type="InterPro" id="IPR039261">
    <property type="entry name" value="FNR_nucleotide-bd"/>
</dbReference>
<keyword evidence="20" id="KW-0274">FAD</keyword>
<dbReference type="SUPFAM" id="SSF102114">
    <property type="entry name" value="Radical SAM enzymes"/>
    <property type="match status" value="1"/>
</dbReference>
<evidence type="ECO:0000256" key="12">
    <source>
        <dbReference type="ARBA" id="ARBA00012673"/>
    </source>
</evidence>
<feature type="domain" description="Radical SAM core" evidence="35">
    <location>
        <begin position="85"/>
        <end position="306"/>
    </location>
</feature>
<dbReference type="Pfam" id="PF00174">
    <property type="entry name" value="Oxidored_molyb"/>
    <property type="match status" value="1"/>
</dbReference>
<dbReference type="PROSITE" id="PS51384">
    <property type="entry name" value="FAD_FR"/>
    <property type="match status" value="1"/>
</dbReference>
<evidence type="ECO:0000256" key="29">
    <source>
        <dbReference type="ARBA" id="ARBA00048697"/>
    </source>
</evidence>
<comment type="cofactor">
    <cofactor evidence="3">
        <name>heme</name>
        <dbReference type="ChEBI" id="CHEBI:30413"/>
    </cofactor>
</comment>
<dbReference type="SUPFAM" id="SSF55040">
    <property type="entry name" value="Molybdenum cofactor biosynthesis protein C, MoaC"/>
    <property type="match status" value="1"/>
</dbReference>
<dbReference type="InterPro" id="IPR005066">
    <property type="entry name" value="MoCF_OxRdtse_dimer"/>
</dbReference>
<dbReference type="PROSITE" id="PS51918">
    <property type="entry name" value="RADICAL_SAM"/>
    <property type="match status" value="1"/>
</dbReference>
<evidence type="ECO:0000313" key="37">
    <source>
        <dbReference type="Proteomes" id="UP000676310"/>
    </source>
</evidence>
<dbReference type="InterPro" id="IPR010505">
    <property type="entry name" value="MoaA_twitch"/>
</dbReference>
<dbReference type="InterPro" id="IPR001199">
    <property type="entry name" value="Cyt_B5-like_heme/steroid-bd"/>
</dbReference>
<evidence type="ECO:0000256" key="20">
    <source>
        <dbReference type="ARBA" id="ARBA00022827"/>
    </source>
</evidence>
<evidence type="ECO:0000256" key="21">
    <source>
        <dbReference type="ARBA" id="ARBA00023002"/>
    </source>
</evidence>
<keyword evidence="15" id="KW-0500">Molybdenum</keyword>
<dbReference type="PROSITE" id="PS00018">
    <property type="entry name" value="EF_HAND_1"/>
    <property type="match status" value="1"/>
</dbReference>
<feature type="coiled-coil region" evidence="31">
    <location>
        <begin position="631"/>
        <end position="682"/>
    </location>
</feature>
<evidence type="ECO:0000259" key="33">
    <source>
        <dbReference type="PROSITE" id="PS50255"/>
    </source>
</evidence>
<dbReference type="InterPro" id="IPR036374">
    <property type="entry name" value="OxRdtase_Mopterin-bd_sf"/>
</dbReference>
<dbReference type="SUPFAM" id="SSF56524">
    <property type="entry name" value="Oxidoreductase molybdopterin-binding domain"/>
    <property type="match status" value="1"/>
</dbReference>
<organism evidence="36 37">
    <name type="scientific">Alternaria atra</name>
    <dbReference type="NCBI Taxonomy" id="119953"/>
    <lineage>
        <taxon>Eukaryota</taxon>
        <taxon>Fungi</taxon>
        <taxon>Dikarya</taxon>
        <taxon>Ascomycota</taxon>
        <taxon>Pezizomycotina</taxon>
        <taxon>Dothideomycetes</taxon>
        <taxon>Pleosporomycetidae</taxon>
        <taxon>Pleosporales</taxon>
        <taxon>Pleosporineae</taxon>
        <taxon>Pleosporaceae</taxon>
        <taxon>Alternaria</taxon>
        <taxon>Alternaria sect. Ulocladioides</taxon>
    </lineage>
</organism>
<evidence type="ECO:0000313" key="36">
    <source>
        <dbReference type="EMBL" id="CAG5142403.1"/>
    </source>
</evidence>
<feature type="domain" description="Cytochrome b5 heme-binding" evidence="33">
    <location>
        <begin position="1749"/>
        <end position="1827"/>
    </location>
</feature>
<dbReference type="Pfam" id="PF00970">
    <property type="entry name" value="FAD_binding_6"/>
    <property type="match status" value="2"/>
</dbReference>
<dbReference type="InterPro" id="IPR058240">
    <property type="entry name" value="rSAM_sf"/>
</dbReference>
<dbReference type="PANTHER" id="PTHR22960:SF0">
    <property type="entry name" value="MOLYBDENUM COFACTOR BIOSYNTHESIS PROTEIN 1"/>
    <property type="match status" value="1"/>
</dbReference>
<evidence type="ECO:0000256" key="28">
    <source>
        <dbReference type="ARBA" id="ARBA00023239"/>
    </source>
</evidence>
<evidence type="ECO:0000256" key="25">
    <source>
        <dbReference type="ARBA" id="ARBA00023128"/>
    </source>
</evidence>
<reference evidence="36" key="1">
    <citation type="submission" date="2021-05" db="EMBL/GenBank/DDBJ databases">
        <authorList>
            <person name="Stam R."/>
        </authorList>
    </citation>
    <scope>NUCLEOTIDE SEQUENCE</scope>
    <source>
        <strain evidence="36">CS162</strain>
    </source>
</reference>
<feature type="region of interest" description="Disordered" evidence="32">
    <location>
        <begin position="1198"/>
        <end position="1265"/>
    </location>
</feature>
<comment type="subunit">
    <text evidence="10">Homodimer.</text>
</comment>
<comment type="similarity">
    <text evidence="9">In the N-terminal section; belongs to the radical SAM superfamily. MoaA family.</text>
</comment>
<evidence type="ECO:0000256" key="19">
    <source>
        <dbReference type="ARBA" id="ARBA00022741"/>
    </source>
</evidence>
<keyword evidence="14" id="KW-0004">4Fe-4S</keyword>
<dbReference type="InterPro" id="IPR040064">
    <property type="entry name" value="MoaA-like"/>
</dbReference>
<dbReference type="GO" id="GO:0051539">
    <property type="term" value="F:4 iron, 4 sulfur cluster binding"/>
    <property type="evidence" value="ECO:0007669"/>
    <property type="project" value="UniProtKB-KW"/>
</dbReference>
<keyword evidence="21" id="KW-0560">Oxidoreductase</keyword>
<evidence type="ECO:0000256" key="1">
    <source>
        <dbReference type="ARBA" id="ARBA00001924"/>
    </source>
</evidence>
<keyword evidence="24" id="KW-0534">Nitrate assimilation</keyword>
<dbReference type="InterPro" id="IPR050105">
    <property type="entry name" value="MoCo_biosynth_MoaA/MoaC"/>
</dbReference>
<dbReference type="Gene3D" id="2.40.30.10">
    <property type="entry name" value="Translation factors"/>
    <property type="match status" value="1"/>
</dbReference>
<dbReference type="InterPro" id="IPR000385">
    <property type="entry name" value="MoaA_NifB_PqqE_Fe-S-bd_CS"/>
</dbReference>
<dbReference type="Pfam" id="PF06463">
    <property type="entry name" value="Mob_synth_C"/>
    <property type="match status" value="1"/>
</dbReference>
<evidence type="ECO:0000256" key="8">
    <source>
        <dbReference type="ARBA" id="ARBA00008484"/>
    </source>
</evidence>
<dbReference type="SMART" id="SM00729">
    <property type="entry name" value="Elp3"/>
    <property type="match status" value="1"/>
</dbReference>
<sequence>MAQIARIRAGPAVLRRVAGCGDYLRQPSISALRTRSIATNAATQEPNVEFPAGIPPVAVPLRSEVDDRRKAIKNAKPFSDFLTDTFNRQHDYLRISITERCNLRCLYCMPEEGIPLSPSANMLTTPEIFYLSSLFVSQGVTKIRLTGGEPTVRRDIVPLMQQIGSLRPKGLRELALTTNGISLHRKLDAMVEAGLTGVNLSLDTLDPFQFQIMTRRKGFDAVIKSIDRILEMNKLGANVKLKVNCVVMRGLNEREIIPFVEMGREKDIEVRFIEYMPFGGNKWSENKMISFQEMLDIIRTKYPGLRPVPGHKNDTSKTYEVPGFVGKVGFITSMTNDFCGTCNRLRITSDGNLKVCLHGNAEVSLRDVLRQGNNGEPIDQEAFERIKQIEMDRHEGRLSDETILGWGQRERELLDVVGAAVKRKAEKHADLNDLANMENRPMILIDDKPLSSLDSQWPALRRRPFNNSNSLLARSYTHNSPLPYLHTMSHTIGAPIRAFSTSPVSAAKKLYQLKQLQEARKILKAAQTTETEGTASDPNNMQDFLEEVRIPQESDRVLGRIEAKIHELQGRIAKVVDQIPKAPTAQPPKHVSDALNASNHTVTTRRGEWRKRKQAQRIEEETFAANRTDQLNELGKLLTEYKTQVAAVKEQAQKQAELRERKEEALAKKRVLLKQLNEYEETERRAKMIGRTTEKEKGRDGYDLGDILDDALRRVGKIKKEPRPSPNEVRQKDVPASTKVMRQAGLGAVSVLGLHRSERSSDGEALADPIMDEGRVAMAPVQKQETLGIPSKKLGLNVPPSGFIPIDEDLVVTFHAPVPQLQQQLSALRDRLKSSYPRIDTLPYDVCTSNNERTLQTWLKILVSRWQARFDDVDYTGQLEKGVVDEKLKAVLDQMVKDHDLTNDAAERMAMRWHEVFEKRYALDGDAEGKLDWEEMEAQGMGFLADEAGSEPLQHGKPETMRGESIGSTMSEFGSRRMYSTSSRRTSLFSPSSESKARSVDKVDEKDKPHQPQPQPLQPPSSSKPQPANPQPHLPHLTSSGSAHMVSVSDKQHTTRTAIAVGTVYFTNPTPLQLVRSNSLKKGDVLGTSRIAGIMAAKKCPEIIPLCHPIALTHVGVELRAFGPKHVDPSPECLPSTPASQHSIDPGYGGIQIEAKVQCTGPTGVEMEALTAVMGAALSVVDMYWVKNQQEWPANIEKRQKKEQKKKDEQQRDGVKDQDGGDGTLDEEQWKRGQGDGDKHHDAYARGAEGSGYSSDEANKDQKSGYEKLRERYSVQEIALLRSLQHEKDYIQNLEQNDGKRKSPQTRNRSTISIDEADQFSPDNWLPRSSDLIRLTGKHPMNAEANLSHLYDAGLITPNELHYVRNHGAVPRLLWEFHELDVERGKLVLSMDNLKNNFDSINIPVALACDGNRRKELNMIKKSKGFNWGSAAVSCAYWKGPLVKDVLLKAGLPARMPEGKRYWVNFEGADELSEGKYATCIPFDYVMDATNDVILAYEMNDVPLPPDHGYPVRLMIPGYVGGRCVKWLKRIWISEKENDSHYHIWDNRVLPSFVTEKDGEFAETLFRHPDTACNEQNLNSVIVKPAQGEKILLSEAKKGNTYRIEGYAYDGGGHEVQRVEVSLDDGKTWLYCIRKFPDAPIRHGNKFWTWLHWQVDIEITHLLRAKSITVRCFNVFKNTQPKDPNWNVMGMMNNCWYVVRPEIVQGDDTDTPSILFCHPVEPSTADGGWMKPSVENQMAAIKQSAGTPQKQFTRQEIEKHDKEDDCWIVIDGKVYDATSVLGWHPGGKAAVLGHAGKVHAETSSEFESVHDGYAYKKLNECAIGVVTDKAAAFIKKNAEAAAKEQSQTSSQGQQGKIVLQRHRWVPVKLVDRKPISEDTRTYIFQLPENTPDLGLATCQHVQLGYHLQDKMLIRSYTPTKPILPDVPKQHNNNNNKTDNDSVADGSGTFELTVKTYFPSDSQPGGAMSNILDCVPLGEEIEIRGPTGEIIYNGNGSFSISGKEYTFKKINLVLGGSGITPGYSLVARAMLSDDDVTQIRIVDANKSEKDILLHEKLDEFEKKSGGRLKTTHILSHPSDDWKGKKGHVDAGLIQEALFAPEEGTGVFLCGPPGMIQKAALPALKDWGFKEGENVFGF</sequence>
<dbReference type="InterPro" id="IPR036400">
    <property type="entry name" value="Cyt_B5-like_heme/steroid_sf"/>
</dbReference>
<keyword evidence="28" id="KW-0456">Lyase</keyword>
<evidence type="ECO:0000256" key="2">
    <source>
        <dbReference type="ARBA" id="ARBA00001966"/>
    </source>
</evidence>
<gene>
    <name evidence="36" type="ORF">ALTATR162_LOCUS1145</name>
</gene>
<dbReference type="InterPro" id="IPR001433">
    <property type="entry name" value="OxRdtase_FAD/NAD-bd"/>
</dbReference>
<dbReference type="Pfam" id="PF03404">
    <property type="entry name" value="Mo-co_dimer"/>
    <property type="match status" value="1"/>
</dbReference>
<evidence type="ECO:0000256" key="24">
    <source>
        <dbReference type="ARBA" id="ARBA00023063"/>
    </source>
</evidence>
<dbReference type="UniPathway" id="UPA00344"/>
<dbReference type="SUPFAM" id="SSF81296">
    <property type="entry name" value="E set domains"/>
    <property type="match status" value="1"/>
</dbReference>
<dbReference type="SMART" id="SM01117">
    <property type="entry name" value="Cyt-b5"/>
    <property type="match status" value="1"/>
</dbReference>
<feature type="compositionally biased region" description="Basic and acidic residues" evidence="32">
    <location>
        <begin position="1228"/>
        <end position="1244"/>
    </location>
</feature>
<comment type="cofactor">
    <cofactor evidence="2">
        <name>[4Fe-4S] cluster</name>
        <dbReference type="ChEBI" id="CHEBI:49883"/>
    </cofactor>
</comment>
<dbReference type="GO" id="GO:0042128">
    <property type="term" value="P:nitrate assimilation"/>
    <property type="evidence" value="ECO:0007669"/>
    <property type="project" value="UniProtKB-KW"/>
</dbReference>
<keyword evidence="27" id="KW-0501">Molybdenum cofactor biosynthesis</keyword>